<sequence length="1078" mass="124015">MSRKRQNVDKLSTVSTKRRNIQNEESDDDENSGACVSLVNRSGKINKINLKNFMCHSDLIIEFNKNTNLIIGNNGSGKSAVLTALIVGLGSKGSATNRCTNLAQLIKHGERSASVIIYIENGCDQSYEREVYGPEIIVQRTFTVDGSSSYRIKKSTGQVVSTSRKDLMKILLFLNIQVDNPVCVLTQDASREFLKESDPKKRFKFFLKATQIDTVIEKLNDCSIHYLSSKKQLEYMKTVATSLKEEVEKLQSKFSSLQSVKVLKKNLVTYKTELAWLKVENEESLHKDIMETLTKFQKIYDDLMDTINNRSRREADRSARCQLLNEQIDELKNEVVVHEAKKDEILREISQCQESKNEVFRKYRKMQCKTEGIRKNIQQLESDMAESSESFSQLGRVAKEKEANEKILNSLNERKVECESIRSNNLRDIELMRNSKIQLEESSSELREKRQTLLRNKDKINAEVRRCEATKNSLALYGDFMPELVELIEKAFRKGDFHQLPRGPLGKYIEVVDEKFKGPVEAILREKLRSFCVSDVHDREVLGRILTKISIRYPMAKKLSIIHKKFTDHVYDVSSGKVQSTSNTFCALDLIRCSDPIVMNIIIDFCKIESTLIAEDADTAFHLCLNEENVPKNLLKIIVLDPPTEMFPSPDLRTYSIRKMVPRFLQVDMKQRKEYLMSELSELNARIKELNEEIYSEEAKKENFVKALNEKVTVDGHLEDKLRTMIRKINELEKIEYPGENERKMLLEELNELQGRLVQEEKNCSVEKQQLDKMEAVITEKENAIDSVYNDIEKIDDKINQKKMEIYTENDSALEEAASIAASKRKAAKIKNDLEQMEVEEQSCSKKLASLTASANKLTERISVTNSHDYLAAKIKETEQIIKTVSESAESMEEVEEALKIKTIEFNDKKELVDNLEATLAKLKSSRQNRYQWLIKFKGHVSLRVQHEFNKIMKLRGFDGTISIDHKNETLELSVVPRDKHIENSVSSANCLSGGERSFSTVAFLLALWSVVDSPFYFLDEYDVYTDSVNRYYMTRLLLGEAKRKTHRQYTFLTPQDMSEIVAGNDLSIQRMADPVRK</sequence>
<dbReference type="GO" id="GO:0035861">
    <property type="term" value="C:site of double-strand break"/>
    <property type="evidence" value="ECO:0007669"/>
    <property type="project" value="TreeGrafter"/>
</dbReference>
<keyword evidence="7" id="KW-0067">ATP-binding</keyword>
<keyword evidence="4" id="KW-0158">Chromosome</keyword>
<keyword evidence="16" id="KW-1185">Reference proteome</keyword>
<feature type="coiled-coil region" evidence="12">
    <location>
        <begin position="429"/>
        <end position="470"/>
    </location>
</feature>
<keyword evidence="9" id="KW-0233">DNA recombination</keyword>
<evidence type="ECO:0000256" key="11">
    <source>
        <dbReference type="ARBA" id="ARBA00023242"/>
    </source>
</evidence>
<feature type="coiled-coil region" evidence="12">
    <location>
        <begin position="673"/>
        <end position="707"/>
    </location>
</feature>
<proteinExistence type="inferred from homology"/>
<evidence type="ECO:0000256" key="10">
    <source>
        <dbReference type="ARBA" id="ARBA00023204"/>
    </source>
</evidence>
<reference evidence="15" key="1">
    <citation type="submission" date="2022-07" db="EMBL/GenBank/DDBJ databases">
        <authorList>
            <person name="Trinca V."/>
            <person name="Uliana J.V.C."/>
            <person name="Torres T.T."/>
            <person name="Ward R.J."/>
            <person name="Monesi N."/>
        </authorList>
    </citation>
    <scope>NUCLEOTIDE SEQUENCE</scope>
    <source>
        <strain evidence="15">HSMRA1968</strain>
        <tissue evidence="15">Whole embryos</tissue>
    </source>
</reference>
<feature type="coiled-coil region" evidence="12">
    <location>
        <begin position="314"/>
        <end position="383"/>
    </location>
</feature>
<dbReference type="GO" id="GO:0030915">
    <property type="term" value="C:Smc5-Smc6 complex"/>
    <property type="evidence" value="ECO:0007669"/>
    <property type="project" value="TreeGrafter"/>
</dbReference>
<evidence type="ECO:0000256" key="2">
    <source>
        <dbReference type="ARBA" id="ARBA00004286"/>
    </source>
</evidence>
<comment type="caution">
    <text evidence="15">The sequence shown here is derived from an EMBL/GenBank/DDBJ whole genome shotgun (WGS) entry which is preliminary data.</text>
</comment>
<accession>A0A9Q0MPD3</accession>
<feature type="domain" description="Rad50/SbcC-type AAA" evidence="14">
    <location>
        <begin position="47"/>
        <end position="254"/>
    </location>
</feature>
<keyword evidence="6" id="KW-0227">DNA damage</keyword>
<keyword evidence="10" id="KW-0234">DNA repair</keyword>
<dbReference type="GO" id="GO:0005634">
    <property type="term" value="C:nucleus"/>
    <property type="evidence" value="ECO:0007669"/>
    <property type="project" value="UniProtKB-SubCell"/>
</dbReference>
<dbReference type="GO" id="GO:0005524">
    <property type="term" value="F:ATP binding"/>
    <property type="evidence" value="ECO:0007669"/>
    <property type="project" value="UniProtKB-KW"/>
</dbReference>
<dbReference type="GO" id="GO:0016887">
    <property type="term" value="F:ATP hydrolysis activity"/>
    <property type="evidence" value="ECO:0007669"/>
    <property type="project" value="InterPro"/>
</dbReference>
<evidence type="ECO:0000313" key="15">
    <source>
        <dbReference type="EMBL" id="KAJ6634725.1"/>
    </source>
</evidence>
<evidence type="ECO:0000256" key="8">
    <source>
        <dbReference type="ARBA" id="ARBA00023054"/>
    </source>
</evidence>
<comment type="similarity">
    <text evidence="3">Belongs to the SMC family. SMC6 subfamily.</text>
</comment>
<organism evidence="15 16">
    <name type="scientific">Pseudolycoriella hygida</name>
    <dbReference type="NCBI Taxonomy" id="35572"/>
    <lineage>
        <taxon>Eukaryota</taxon>
        <taxon>Metazoa</taxon>
        <taxon>Ecdysozoa</taxon>
        <taxon>Arthropoda</taxon>
        <taxon>Hexapoda</taxon>
        <taxon>Insecta</taxon>
        <taxon>Pterygota</taxon>
        <taxon>Neoptera</taxon>
        <taxon>Endopterygota</taxon>
        <taxon>Diptera</taxon>
        <taxon>Nematocera</taxon>
        <taxon>Sciaroidea</taxon>
        <taxon>Sciaridae</taxon>
        <taxon>Pseudolycoriella</taxon>
    </lineage>
</organism>
<gene>
    <name evidence="15" type="primary">smc6</name>
    <name evidence="15" type="ORF">Bhyg_13304</name>
</gene>
<evidence type="ECO:0000256" key="4">
    <source>
        <dbReference type="ARBA" id="ARBA00022454"/>
    </source>
</evidence>
<feature type="coiled-coil region" evidence="12">
    <location>
        <begin position="820"/>
        <end position="847"/>
    </location>
</feature>
<dbReference type="PANTHER" id="PTHR19306:SF6">
    <property type="entry name" value="STRUCTURAL MAINTENANCE OF CHROMOSOMES PROTEIN 6"/>
    <property type="match status" value="1"/>
</dbReference>
<dbReference type="GO" id="GO:0003684">
    <property type="term" value="F:damaged DNA binding"/>
    <property type="evidence" value="ECO:0007669"/>
    <property type="project" value="TreeGrafter"/>
</dbReference>
<evidence type="ECO:0000256" key="6">
    <source>
        <dbReference type="ARBA" id="ARBA00022763"/>
    </source>
</evidence>
<evidence type="ECO:0000259" key="14">
    <source>
        <dbReference type="Pfam" id="PF13476"/>
    </source>
</evidence>
<dbReference type="InterPro" id="IPR027417">
    <property type="entry name" value="P-loop_NTPase"/>
</dbReference>
<dbReference type="AlphaFoldDB" id="A0A9Q0MPD3"/>
<dbReference type="Gene3D" id="3.40.50.300">
    <property type="entry name" value="P-loop containing nucleotide triphosphate hydrolases"/>
    <property type="match status" value="2"/>
</dbReference>
<evidence type="ECO:0000256" key="3">
    <source>
        <dbReference type="ARBA" id="ARBA00006793"/>
    </source>
</evidence>
<dbReference type="Proteomes" id="UP001151699">
    <property type="component" value="Chromosome C"/>
</dbReference>
<evidence type="ECO:0000256" key="12">
    <source>
        <dbReference type="SAM" id="Coils"/>
    </source>
</evidence>
<keyword evidence="8 12" id="KW-0175">Coiled coil</keyword>
<protein>
    <submittedName>
        <fullName evidence="15">Structural maintenance of chromosomes protein 6</fullName>
    </submittedName>
</protein>
<name>A0A9Q0MPD3_9DIPT</name>
<dbReference type="InterPro" id="IPR038729">
    <property type="entry name" value="Rad50/SbcC_AAA"/>
</dbReference>
<evidence type="ECO:0000256" key="5">
    <source>
        <dbReference type="ARBA" id="ARBA00022741"/>
    </source>
</evidence>
<comment type="subcellular location">
    <subcellularLocation>
        <location evidence="2">Chromosome</location>
    </subcellularLocation>
    <subcellularLocation>
        <location evidence="1">Nucleus</location>
    </subcellularLocation>
</comment>
<dbReference type="PANTHER" id="PTHR19306">
    <property type="entry name" value="STRUCTURAL MAINTENANCE OF CHROMOSOMES 5,6 SMC5, SMC6"/>
    <property type="match status" value="1"/>
</dbReference>
<evidence type="ECO:0000256" key="1">
    <source>
        <dbReference type="ARBA" id="ARBA00004123"/>
    </source>
</evidence>
<evidence type="ECO:0000256" key="13">
    <source>
        <dbReference type="SAM" id="MobiDB-lite"/>
    </source>
</evidence>
<dbReference type="GO" id="GO:0003697">
    <property type="term" value="F:single-stranded DNA binding"/>
    <property type="evidence" value="ECO:0007669"/>
    <property type="project" value="TreeGrafter"/>
</dbReference>
<dbReference type="Pfam" id="PF13476">
    <property type="entry name" value="AAA_23"/>
    <property type="match status" value="1"/>
</dbReference>
<keyword evidence="11" id="KW-0539">Nucleus</keyword>
<evidence type="ECO:0000256" key="9">
    <source>
        <dbReference type="ARBA" id="ARBA00023172"/>
    </source>
</evidence>
<dbReference type="SUPFAM" id="SSF52540">
    <property type="entry name" value="P-loop containing nucleoside triphosphate hydrolases"/>
    <property type="match status" value="1"/>
</dbReference>
<evidence type="ECO:0000256" key="7">
    <source>
        <dbReference type="ARBA" id="ARBA00022840"/>
    </source>
</evidence>
<evidence type="ECO:0000313" key="16">
    <source>
        <dbReference type="Proteomes" id="UP001151699"/>
    </source>
</evidence>
<feature type="coiled-coil region" evidence="12">
    <location>
        <begin position="233"/>
        <end position="260"/>
    </location>
</feature>
<feature type="coiled-coil region" evidence="12">
    <location>
        <begin position="743"/>
        <end position="777"/>
    </location>
</feature>
<keyword evidence="5" id="KW-0547">Nucleotide-binding</keyword>
<dbReference type="GO" id="GO:0000724">
    <property type="term" value="P:double-strand break repair via homologous recombination"/>
    <property type="evidence" value="ECO:0007669"/>
    <property type="project" value="TreeGrafter"/>
</dbReference>
<feature type="region of interest" description="Disordered" evidence="13">
    <location>
        <begin position="1"/>
        <end position="33"/>
    </location>
</feature>
<dbReference type="OrthoDB" id="10072614at2759"/>
<feature type="coiled-coil region" evidence="12">
    <location>
        <begin position="875"/>
        <end position="929"/>
    </location>
</feature>
<dbReference type="EMBL" id="WJQU01000004">
    <property type="protein sequence ID" value="KAJ6634725.1"/>
    <property type="molecule type" value="Genomic_DNA"/>
</dbReference>